<name>A0A8K1G759_9PASS</name>
<comment type="caution">
    <text evidence="1">The sequence shown here is derived from an EMBL/GenBank/DDBJ whole genome shotgun (WGS) entry which is preliminary data.</text>
</comment>
<dbReference type="AlphaFoldDB" id="A0A8K1G759"/>
<sequence length="305" mass="34635">MKTSNSKKEKHRSEKRMMERRWKHAKRKNLLVEHELSTQLDIFMGYQVVIKESDSLCLTQDSGQVEIEKVMEYWHKLPKEVIDAPSLGTFKARLDGILSNLILLKISLPVAASFLQAVLWGETGKWKDGIIATLKHLIDKLDSTMLKTLEIRLGKLNKPPVSLSFQVVSEVPVISIEMSMSAMWFMLFGFMSLAKFIDGGPRGSHCPELEDHGCDNNKLSLDPELVWDLLLQLDPCKSMSPNKINPRILAELTDIIMRFLSGIFEWSWQSGEVPADWKLPYGVPVFRKDKENDPITGSCTGHKGL</sequence>
<reference evidence="1" key="1">
    <citation type="submission" date="2019-04" db="EMBL/GenBank/DDBJ databases">
        <title>Genome assembly of Zosterops borbonicus 15179.</title>
        <authorList>
            <person name="Leroy T."/>
            <person name="Anselmetti Y."/>
            <person name="Tilak M.-K."/>
            <person name="Nabholz B."/>
        </authorList>
    </citation>
    <scope>NUCLEOTIDE SEQUENCE</scope>
    <source>
        <strain evidence="1">HGM_15179</strain>
        <tissue evidence="1">Muscle</tissue>
    </source>
</reference>
<dbReference type="PANTHER" id="PTHR33395:SF22">
    <property type="entry name" value="REVERSE TRANSCRIPTASE DOMAIN-CONTAINING PROTEIN"/>
    <property type="match status" value="1"/>
</dbReference>
<gene>
    <name evidence="1" type="ORF">HGM15179_014277</name>
</gene>
<accession>A0A8K1G759</accession>
<evidence type="ECO:0000313" key="2">
    <source>
        <dbReference type="Proteomes" id="UP000796761"/>
    </source>
</evidence>
<evidence type="ECO:0000313" key="1">
    <source>
        <dbReference type="EMBL" id="TRZ12821.1"/>
    </source>
</evidence>
<proteinExistence type="predicted"/>
<dbReference type="PANTHER" id="PTHR33395">
    <property type="entry name" value="TRANSCRIPTASE, PUTATIVE-RELATED-RELATED"/>
    <property type="match status" value="1"/>
</dbReference>
<organism evidence="1 2">
    <name type="scientific">Zosterops borbonicus</name>
    <dbReference type="NCBI Taxonomy" id="364589"/>
    <lineage>
        <taxon>Eukaryota</taxon>
        <taxon>Metazoa</taxon>
        <taxon>Chordata</taxon>
        <taxon>Craniata</taxon>
        <taxon>Vertebrata</taxon>
        <taxon>Euteleostomi</taxon>
        <taxon>Archelosauria</taxon>
        <taxon>Archosauria</taxon>
        <taxon>Dinosauria</taxon>
        <taxon>Saurischia</taxon>
        <taxon>Theropoda</taxon>
        <taxon>Coelurosauria</taxon>
        <taxon>Aves</taxon>
        <taxon>Neognathae</taxon>
        <taxon>Neoaves</taxon>
        <taxon>Telluraves</taxon>
        <taxon>Australaves</taxon>
        <taxon>Passeriformes</taxon>
        <taxon>Sylvioidea</taxon>
        <taxon>Zosteropidae</taxon>
        <taxon>Zosterops</taxon>
    </lineage>
</organism>
<dbReference type="Proteomes" id="UP000796761">
    <property type="component" value="Unassembled WGS sequence"/>
</dbReference>
<dbReference type="EMBL" id="SWJQ01000563">
    <property type="protein sequence ID" value="TRZ12821.1"/>
    <property type="molecule type" value="Genomic_DNA"/>
</dbReference>
<protein>
    <submittedName>
        <fullName evidence="1">Uncharacterized protein</fullName>
    </submittedName>
</protein>
<keyword evidence="2" id="KW-1185">Reference proteome</keyword>